<dbReference type="AlphaFoldDB" id="A0AAD6U8J3"/>
<evidence type="ECO:0000313" key="4">
    <source>
        <dbReference type="Proteomes" id="UP001222325"/>
    </source>
</evidence>
<gene>
    <name evidence="3" type="ORF">B0H15DRAFT_946633</name>
</gene>
<feature type="compositionally biased region" description="Polar residues" evidence="1">
    <location>
        <begin position="1"/>
        <end position="15"/>
    </location>
</feature>
<feature type="compositionally biased region" description="Pro residues" evidence="1">
    <location>
        <begin position="73"/>
        <end position="83"/>
    </location>
</feature>
<keyword evidence="4" id="KW-1185">Reference proteome</keyword>
<protein>
    <recommendedName>
        <fullName evidence="2">DUF6699 domain-containing protein</fullName>
    </recommendedName>
</protein>
<feature type="domain" description="DUF6699" evidence="2">
    <location>
        <begin position="83"/>
        <end position="224"/>
    </location>
</feature>
<comment type="caution">
    <text evidence="3">The sequence shown here is derived from an EMBL/GenBank/DDBJ whole genome shotgun (WGS) entry which is preliminary data.</text>
</comment>
<dbReference type="Proteomes" id="UP001222325">
    <property type="component" value="Unassembled WGS sequence"/>
</dbReference>
<proteinExistence type="predicted"/>
<accession>A0AAD6U8J3</accession>
<evidence type="ECO:0000259" key="2">
    <source>
        <dbReference type="Pfam" id="PF20415"/>
    </source>
</evidence>
<evidence type="ECO:0000256" key="1">
    <source>
        <dbReference type="SAM" id="MobiDB-lite"/>
    </source>
</evidence>
<feature type="region of interest" description="Disordered" evidence="1">
    <location>
        <begin position="73"/>
        <end position="101"/>
    </location>
</feature>
<feature type="region of interest" description="Disordered" evidence="1">
    <location>
        <begin position="1"/>
        <end position="42"/>
    </location>
</feature>
<feature type="compositionally biased region" description="Low complexity" evidence="1">
    <location>
        <begin position="84"/>
        <end position="101"/>
    </location>
</feature>
<reference evidence="3" key="1">
    <citation type="submission" date="2023-03" db="EMBL/GenBank/DDBJ databases">
        <title>Massive genome expansion in bonnet fungi (Mycena s.s.) driven by repeated elements and novel gene families across ecological guilds.</title>
        <authorList>
            <consortium name="Lawrence Berkeley National Laboratory"/>
            <person name="Harder C.B."/>
            <person name="Miyauchi S."/>
            <person name="Viragh M."/>
            <person name="Kuo A."/>
            <person name="Thoen E."/>
            <person name="Andreopoulos B."/>
            <person name="Lu D."/>
            <person name="Skrede I."/>
            <person name="Drula E."/>
            <person name="Henrissat B."/>
            <person name="Morin E."/>
            <person name="Kohler A."/>
            <person name="Barry K."/>
            <person name="LaButti K."/>
            <person name="Morin E."/>
            <person name="Salamov A."/>
            <person name="Lipzen A."/>
            <person name="Mereny Z."/>
            <person name="Hegedus B."/>
            <person name="Baldrian P."/>
            <person name="Stursova M."/>
            <person name="Weitz H."/>
            <person name="Taylor A."/>
            <person name="Grigoriev I.V."/>
            <person name="Nagy L.G."/>
            <person name="Martin F."/>
            <person name="Kauserud H."/>
        </authorList>
    </citation>
    <scope>NUCLEOTIDE SEQUENCE</scope>
    <source>
        <strain evidence="3">CBHHK173m</strain>
    </source>
</reference>
<dbReference type="Pfam" id="PF20415">
    <property type="entry name" value="DUF6699"/>
    <property type="match status" value="1"/>
</dbReference>
<organism evidence="3 4">
    <name type="scientific">Mycena belliarum</name>
    <dbReference type="NCBI Taxonomy" id="1033014"/>
    <lineage>
        <taxon>Eukaryota</taxon>
        <taxon>Fungi</taxon>
        <taxon>Dikarya</taxon>
        <taxon>Basidiomycota</taxon>
        <taxon>Agaricomycotina</taxon>
        <taxon>Agaricomycetes</taxon>
        <taxon>Agaricomycetidae</taxon>
        <taxon>Agaricales</taxon>
        <taxon>Marasmiineae</taxon>
        <taxon>Mycenaceae</taxon>
        <taxon>Mycena</taxon>
    </lineage>
</organism>
<dbReference type="EMBL" id="JARJCN010000013">
    <property type="protein sequence ID" value="KAJ7095192.1"/>
    <property type="molecule type" value="Genomic_DNA"/>
</dbReference>
<name>A0AAD6U8J3_9AGAR</name>
<sequence>MHVPQSPSSTASPLSYVSAKPRDWTHQRPPTPIAASSMPHAGTHMFAEPGGVAMPPSRAMYYPVMGPFAPSMPPVPLPDPNQPPSSRHTSHSSRSSHSFHSPSLHPLLNMIRVPQDLSQCNFSDPAFRPLPKTIKIKFCPEVDALVLPNTGSVALILQTLHEQLHARIPRGPFNQLRSSTQTIAHASFSERKANGRVAPNGDGIRMLDVLGFGTKTMIFVGLQQLDKDHWAPSFMAQPRNA</sequence>
<dbReference type="InterPro" id="IPR046522">
    <property type="entry name" value="DUF6699"/>
</dbReference>
<evidence type="ECO:0000313" key="3">
    <source>
        <dbReference type="EMBL" id="KAJ7095192.1"/>
    </source>
</evidence>